<dbReference type="RefSeq" id="WP_109062420.1">
    <property type="nucleotide sequence ID" value="NZ_QETA01000005.1"/>
</dbReference>
<feature type="domain" description="Glycosyl transferase family 1" evidence="2">
    <location>
        <begin position="158"/>
        <end position="307"/>
    </location>
</feature>
<dbReference type="CDD" id="cd03809">
    <property type="entry name" value="GT4_MtfB-like"/>
    <property type="match status" value="1"/>
</dbReference>
<dbReference type="EMBL" id="QETA01000005">
    <property type="protein sequence ID" value="PWF22182.1"/>
    <property type="molecule type" value="Genomic_DNA"/>
</dbReference>
<proteinExistence type="predicted"/>
<keyword evidence="1 4" id="KW-0808">Transferase</keyword>
<dbReference type="SUPFAM" id="SSF53756">
    <property type="entry name" value="UDP-Glycosyltransferase/glycogen phosphorylase"/>
    <property type="match status" value="1"/>
</dbReference>
<protein>
    <submittedName>
        <fullName evidence="4">Glycosyltransferase family 1 protein</fullName>
    </submittedName>
</protein>
<name>A0A2V1JYJ3_9BURK</name>
<comment type="caution">
    <text evidence="4">The sequence shown here is derived from an EMBL/GenBank/DDBJ whole genome shotgun (WGS) entry which is preliminary data.</text>
</comment>
<accession>A0A2V1JYJ3</accession>
<sequence length="339" mass="37718">MSCFFDPRWDGPHGIGRFAAELGARLQVTALALPGRPMSPMDPWRLAVRLRAQAAPGDWFLSPGYNAPLFGSLPCFLTIHDLNHVDRPENSSRMKRLYYRVVLAWLCRRARGVFTVSEFSRQRIVEWFGIQPERVFNVGNGVSPVFVSEGKRVLDYGEYVLGVGNRKGHKNEPALLRAFAQAGLPTHVNLVLTGPACRQLEVLAAELDLSGRLVFTGRVSETQLAALYRGALFLAFPSLYEGFGLPIVEAFSCGTPVLTSNLTSMPEIAGDAALLVDPCDEQDMTRGIQRLYSDAGLRRMLTVRGRERAAVFTWDRVAERLRAAIGTLDNDPDWPLRWS</sequence>
<evidence type="ECO:0000313" key="4">
    <source>
        <dbReference type="EMBL" id="PWF22182.1"/>
    </source>
</evidence>
<dbReference type="Pfam" id="PF13439">
    <property type="entry name" value="Glyco_transf_4"/>
    <property type="match status" value="1"/>
</dbReference>
<evidence type="ECO:0000259" key="3">
    <source>
        <dbReference type="Pfam" id="PF13439"/>
    </source>
</evidence>
<evidence type="ECO:0000259" key="2">
    <source>
        <dbReference type="Pfam" id="PF00534"/>
    </source>
</evidence>
<dbReference type="InterPro" id="IPR028098">
    <property type="entry name" value="Glyco_trans_4-like_N"/>
</dbReference>
<evidence type="ECO:0000256" key="1">
    <source>
        <dbReference type="ARBA" id="ARBA00022679"/>
    </source>
</evidence>
<gene>
    <name evidence="4" type="ORF">DD235_12435</name>
</gene>
<feature type="domain" description="Glycosyltransferase subfamily 4-like N-terminal" evidence="3">
    <location>
        <begin position="58"/>
        <end position="143"/>
    </location>
</feature>
<dbReference type="AlphaFoldDB" id="A0A2V1JYJ3"/>
<evidence type="ECO:0000313" key="5">
    <source>
        <dbReference type="Proteomes" id="UP000245212"/>
    </source>
</evidence>
<dbReference type="GO" id="GO:0009103">
    <property type="term" value="P:lipopolysaccharide biosynthetic process"/>
    <property type="evidence" value="ECO:0007669"/>
    <property type="project" value="TreeGrafter"/>
</dbReference>
<organism evidence="4 5">
    <name type="scientific">Corticimicrobacter populi</name>
    <dbReference type="NCBI Taxonomy" id="2175229"/>
    <lineage>
        <taxon>Bacteria</taxon>
        <taxon>Pseudomonadati</taxon>
        <taxon>Pseudomonadota</taxon>
        <taxon>Betaproteobacteria</taxon>
        <taxon>Burkholderiales</taxon>
        <taxon>Alcaligenaceae</taxon>
        <taxon>Corticimicrobacter</taxon>
    </lineage>
</organism>
<keyword evidence="5" id="KW-1185">Reference proteome</keyword>
<reference evidence="5" key="1">
    <citation type="submission" date="2018-05" db="EMBL/GenBank/DDBJ databases">
        <authorList>
            <person name="Li Y."/>
        </authorList>
    </citation>
    <scope>NUCLEOTIDE SEQUENCE [LARGE SCALE GENOMIC DNA]</scope>
    <source>
        <strain evidence="5">3d-2-2</strain>
    </source>
</reference>
<dbReference type="Proteomes" id="UP000245212">
    <property type="component" value="Unassembled WGS sequence"/>
</dbReference>
<dbReference type="Gene3D" id="3.40.50.2000">
    <property type="entry name" value="Glycogen Phosphorylase B"/>
    <property type="match status" value="2"/>
</dbReference>
<dbReference type="PANTHER" id="PTHR46401:SF2">
    <property type="entry name" value="GLYCOSYLTRANSFERASE WBBK-RELATED"/>
    <property type="match status" value="1"/>
</dbReference>
<dbReference type="PANTHER" id="PTHR46401">
    <property type="entry name" value="GLYCOSYLTRANSFERASE WBBK-RELATED"/>
    <property type="match status" value="1"/>
</dbReference>
<dbReference type="Pfam" id="PF00534">
    <property type="entry name" value="Glycos_transf_1"/>
    <property type="match status" value="1"/>
</dbReference>
<dbReference type="GO" id="GO:0016757">
    <property type="term" value="F:glycosyltransferase activity"/>
    <property type="evidence" value="ECO:0007669"/>
    <property type="project" value="InterPro"/>
</dbReference>
<dbReference type="InterPro" id="IPR001296">
    <property type="entry name" value="Glyco_trans_1"/>
</dbReference>